<keyword evidence="3" id="KW-0732">Signal</keyword>
<dbReference type="Pfam" id="PF14870">
    <property type="entry name" value="PSII_BNR"/>
    <property type="match status" value="1"/>
</dbReference>
<dbReference type="PANTHER" id="PTHR47199">
    <property type="entry name" value="PHOTOSYSTEM II STABILITY/ASSEMBLY FACTOR HCF136, CHLOROPLASTIC"/>
    <property type="match status" value="1"/>
</dbReference>
<feature type="domain" description="Photosynthesis system II assembly factor Ycf48/Hcf136-like" evidence="4">
    <location>
        <begin position="94"/>
        <end position="232"/>
    </location>
</feature>
<dbReference type="RefSeq" id="WP_224788545.1">
    <property type="nucleotide sequence ID" value="NZ_CABPRZ010000001.1"/>
</dbReference>
<feature type="signal peptide" evidence="3">
    <location>
        <begin position="1"/>
        <end position="27"/>
    </location>
</feature>
<dbReference type="CDD" id="cd15482">
    <property type="entry name" value="Sialidase_non-viral"/>
    <property type="match status" value="1"/>
</dbReference>
<reference evidence="5 6" key="1">
    <citation type="submission" date="2019-08" db="EMBL/GenBank/DDBJ databases">
        <authorList>
            <person name="Peeters C."/>
        </authorList>
    </citation>
    <scope>NUCLEOTIDE SEQUENCE [LARGE SCALE GENOMIC DNA]</scope>
    <source>
        <strain evidence="5 6">LMG 30175</strain>
    </source>
</reference>
<accession>A0A5E4RQN5</accession>
<dbReference type="GO" id="GO:0015979">
    <property type="term" value="P:photosynthesis"/>
    <property type="evidence" value="ECO:0007669"/>
    <property type="project" value="UniProtKB-KW"/>
</dbReference>
<dbReference type="InterPro" id="IPR028203">
    <property type="entry name" value="PSII_CF48-like_dom"/>
</dbReference>
<evidence type="ECO:0000256" key="3">
    <source>
        <dbReference type="SAM" id="SignalP"/>
    </source>
</evidence>
<keyword evidence="1" id="KW-0602">Photosynthesis</keyword>
<dbReference type="AlphaFoldDB" id="A0A5E4RQN5"/>
<evidence type="ECO:0000256" key="1">
    <source>
        <dbReference type="ARBA" id="ARBA00022531"/>
    </source>
</evidence>
<dbReference type="Gene3D" id="2.130.10.10">
    <property type="entry name" value="YVTN repeat-like/Quinoprotein amine dehydrogenase"/>
    <property type="match status" value="3"/>
</dbReference>
<evidence type="ECO:0000256" key="2">
    <source>
        <dbReference type="ARBA" id="ARBA00023276"/>
    </source>
</evidence>
<proteinExistence type="predicted"/>
<keyword evidence="2" id="KW-0604">Photosystem II</keyword>
<protein>
    <submittedName>
        <fullName evidence="5">Glycosyl hydrolase</fullName>
    </submittedName>
</protein>
<dbReference type="GO" id="GO:0009523">
    <property type="term" value="C:photosystem II"/>
    <property type="evidence" value="ECO:0007669"/>
    <property type="project" value="UniProtKB-KW"/>
</dbReference>
<organism evidence="5 6">
    <name type="scientific">Pandoraea terrae</name>
    <dbReference type="NCBI Taxonomy" id="1537710"/>
    <lineage>
        <taxon>Bacteria</taxon>
        <taxon>Pseudomonadati</taxon>
        <taxon>Pseudomonadota</taxon>
        <taxon>Betaproteobacteria</taxon>
        <taxon>Burkholderiales</taxon>
        <taxon>Burkholderiaceae</taxon>
        <taxon>Pandoraea</taxon>
    </lineage>
</organism>
<gene>
    <name evidence="5" type="ORF">PTE30175_00314</name>
</gene>
<name>A0A5E4RQN5_9BURK</name>
<dbReference type="SUPFAM" id="SSF110296">
    <property type="entry name" value="Oligoxyloglucan reducing end-specific cellobiohydrolase"/>
    <property type="match status" value="1"/>
</dbReference>
<feature type="chain" id="PRO_5022666271" evidence="3">
    <location>
        <begin position="28"/>
        <end position="339"/>
    </location>
</feature>
<dbReference type="InterPro" id="IPR015943">
    <property type="entry name" value="WD40/YVTN_repeat-like_dom_sf"/>
</dbReference>
<evidence type="ECO:0000313" key="6">
    <source>
        <dbReference type="Proteomes" id="UP000414233"/>
    </source>
</evidence>
<dbReference type="GO" id="GO:0016787">
    <property type="term" value="F:hydrolase activity"/>
    <property type="evidence" value="ECO:0007669"/>
    <property type="project" value="UniProtKB-KW"/>
</dbReference>
<evidence type="ECO:0000259" key="4">
    <source>
        <dbReference type="Pfam" id="PF14870"/>
    </source>
</evidence>
<keyword evidence="6" id="KW-1185">Reference proteome</keyword>
<keyword evidence="5" id="KW-0378">Hydrolase</keyword>
<dbReference type="PANTHER" id="PTHR47199:SF2">
    <property type="entry name" value="PHOTOSYSTEM II STABILITY_ASSEMBLY FACTOR HCF136, CHLOROPLASTIC"/>
    <property type="match status" value="1"/>
</dbReference>
<sequence>MQRYLANRLSPLLGTFLALGLMTSASAQHAPSTAPAAAPAAHLGPKPAERSAYAANAMMLDAATTAGRRIVAVGDHGVVLLSDDNGVHFRQARTVPVQTALTAVAFADAQHGWAVGHWGVILRTDDGGDTWRLQRMDTAIDQPLFSVHFKDEHKGWATGLWSMLLTTDDGGQHWRKVDIPAPPAGGRPDRNMFKIFADAKGNLFIAAEQGTVFRSQDDGQTWQYVATGYKGTLWSGVALADGTLVVGGLRGTLYRSNDDGASWQAVASPAHSSITSLVAAPAAITGVGLDGTVVTSTDGGRTFSASQRPDRLTLTAAAVAPNGHVVQFSETGVIGVKTK</sequence>
<dbReference type="EMBL" id="CABPRZ010000001">
    <property type="protein sequence ID" value="VVD65333.1"/>
    <property type="molecule type" value="Genomic_DNA"/>
</dbReference>
<evidence type="ECO:0000313" key="5">
    <source>
        <dbReference type="EMBL" id="VVD65333.1"/>
    </source>
</evidence>
<dbReference type="Proteomes" id="UP000414233">
    <property type="component" value="Unassembled WGS sequence"/>
</dbReference>